<protein>
    <submittedName>
        <fullName evidence="2">Uncharacterized protein</fullName>
    </submittedName>
</protein>
<gene>
    <name evidence="2" type="ORF">CQW23_07406</name>
</gene>
<dbReference type="EMBL" id="MLFT02000003">
    <property type="protein sequence ID" value="PHT52944.1"/>
    <property type="molecule type" value="Genomic_DNA"/>
</dbReference>
<organism evidence="2 3">
    <name type="scientific">Capsicum baccatum</name>
    <name type="common">Peruvian pepper</name>
    <dbReference type="NCBI Taxonomy" id="33114"/>
    <lineage>
        <taxon>Eukaryota</taxon>
        <taxon>Viridiplantae</taxon>
        <taxon>Streptophyta</taxon>
        <taxon>Embryophyta</taxon>
        <taxon>Tracheophyta</taxon>
        <taxon>Spermatophyta</taxon>
        <taxon>Magnoliopsida</taxon>
        <taxon>eudicotyledons</taxon>
        <taxon>Gunneridae</taxon>
        <taxon>Pentapetalae</taxon>
        <taxon>asterids</taxon>
        <taxon>lamiids</taxon>
        <taxon>Solanales</taxon>
        <taxon>Solanaceae</taxon>
        <taxon>Solanoideae</taxon>
        <taxon>Capsiceae</taxon>
        <taxon>Capsicum</taxon>
    </lineage>
</organism>
<sequence length="70" mass="7501">MKRDMFSRSASADSDTLVLDIDDFKGAFSFDGLFGNLVNEILPSYQEEESNSTEGHGNGVGSDALPNGNL</sequence>
<dbReference type="AlphaFoldDB" id="A0A2G2X616"/>
<reference evidence="2 3" key="1">
    <citation type="journal article" date="2017" name="Genome Biol.">
        <title>New reference genome sequences of hot pepper reveal the massive evolution of plant disease-resistance genes by retroduplication.</title>
        <authorList>
            <person name="Kim S."/>
            <person name="Park J."/>
            <person name="Yeom S.I."/>
            <person name="Kim Y.M."/>
            <person name="Seo E."/>
            <person name="Kim K.T."/>
            <person name="Kim M.S."/>
            <person name="Lee J.M."/>
            <person name="Cheong K."/>
            <person name="Shin H.S."/>
            <person name="Kim S.B."/>
            <person name="Han K."/>
            <person name="Lee J."/>
            <person name="Park M."/>
            <person name="Lee H.A."/>
            <person name="Lee H.Y."/>
            <person name="Lee Y."/>
            <person name="Oh S."/>
            <person name="Lee J.H."/>
            <person name="Choi E."/>
            <person name="Choi E."/>
            <person name="Lee S.E."/>
            <person name="Jeon J."/>
            <person name="Kim H."/>
            <person name="Choi G."/>
            <person name="Song H."/>
            <person name="Lee J."/>
            <person name="Lee S.C."/>
            <person name="Kwon J.K."/>
            <person name="Lee H.Y."/>
            <person name="Koo N."/>
            <person name="Hong Y."/>
            <person name="Kim R.W."/>
            <person name="Kang W.H."/>
            <person name="Huh J.H."/>
            <person name="Kang B.C."/>
            <person name="Yang T.J."/>
            <person name="Lee Y.H."/>
            <person name="Bennetzen J.L."/>
            <person name="Choi D."/>
        </authorList>
    </citation>
    <scope>NUCLEOTIDE SEQUENCE [LARGE SCALE GENOMIC DNA]</scope>
    <source>
        <strain evidence="3">cv. PBC81</strain>
    </source>
</reference>
<comment type="caution">
    <text evidence="2">The sequence shown here is derived from an EMBL/GenBank/DDBJ whole genome shotgun (WGS) entry which is preliminary data.</text>
</comment>
<keyword evidence="3" id="KW-1185">Reference proteome</keyword>
<accession>A0A2G2X616</accession>
<dbReference type="STRING" id="33114.A0A2G2X616"/>
<dbReference type="Proteomes" id="UP000224567">
    <property type="component" value="Unassembled WGS sequence"/>
</dbReference>
<dbReference type="OrthoDB" id="125856at2759"/>
<name>A0A2G2X616_CAPBA</name>
<evidence type="ECO:0000313" key="3">
    <source>
        <dbReference type="Proteomes" id="UP000224567"/>
    </source>
</evidence>
<evidence type="ECO:0000256" key="1">
    <source>
        <dbReference type="SAM" id="MobiDB-lite"/>
    </source>
</evidence>
<feature type="region of interest" description="Disordered" evidence="1">
    <location>
        <begin position="45"/>
        <end position="70"/>
    </location>
</feature>
<reference evidence="3" key="2">
    <citation type="journal article" date="2017" name="J. Anim. Genet.">
        <title>Multiple reference genome sequences of hot pepper reveal the massive evolution of plant disease resistance genes by retroduplication.</title>
        <authorList>
            <person name="Kim S."/>
            <person name="Park J."/>
            <person name="Yeom S.-I."/>
            <person name="Kim Y.-M."/>
            <person name="Seo E."/>
            <person name="Kim K.-T."/>
            <person name="Kim M.-S."/>
            <person name="Lee J.M."/>
            <person name="Cheong K."/>
            <person name="Shin H.-S."/>
            <person name="Kim S.-B."/>
            <person name="Han K."/>
            <person name="Lee J."/>
            <person name="Park M."/>
            <person name="Lee H.-A."/>
            <person name="Lee H.-Y."/>
            <person name="Lee Y."/>
            <person name="Oh S."/>
            <person name="Lee J.H."/>
            <person name="Choi E."/>
            <person name="Choi E."/>
            <person name="Lee S.E."/>
            <person name="Jeon J."/>
            <person name="Kim H."/>
            <person name="Choi G."/>
            <person name="Song H."/>
            <person name="Lee J."/>
            <person name="Lee S.-C."/>
            <person name="Kwon J.-K."/>
            <person name="Lee H.-Y."/>
            <person name="Koo N."/>
            <person name="Hong Y."/>
            <person name="Kim R.W."/>
            <person name="Kang W.-H."/>
            <person name="Huh J.H."/>
            <person name="Kang B.-C."/>
            <person name="Yang T.-J."/>
            <person name="Lee Y.-H."/>
            <person name="Bennetzen J.L."/>
            <person name="Choi D."/>
        </authorList>
    </citation>
    <scope>NUCLEOTIDE SEQUENCE [LARGE SCALE GENOMIC DNA]</scope>
    <source>
        <strain evidence="3">cv. PBC81</strain>
    </source>
</reference>
<evidence type="ECO:0000313" key="2">
    <source>
        <dbReference type="EMBL" id="PHT52944.1"/>
    </source>
</evidence>
<proteinExistence type="predicted"/>